<sequence length="414" mass="45710">MTKNKIVNGAIWMIDTSIALGAGKILAVLEAKIDHFKHNQSAPTLENINCVAISVANSWTGESIADFLQQVIKVTGKPAAFLKDGGRDLMKGVRLLNERGIYSLSIDDVSHVVANLLKNEFSKHPLYEKFISACGQASKRFKQTILGFFSPPNASTKSRFMNIHRLVKWAEMVLKHSPAGRASKGSAISKLRIALGKLPECKLFIKRFLRDALPLLKSQEILKNRGLNLTTYEECKEFLKEIPETSSVRIGFITWMEKQLMVAESLGLGEIGMIVSSDNIESLFGIGKSHGTGEVKDANRIALRLPAFCGELTMDSAKMVLNVTVKQQQEIEQKLLSLTKQRRAILPNPGTLTQSLITSDCNLSLLPVPKRVEKSNNMTNILDSYPKDADPGNQPQNQTYIPNNTIADQYSAAS</sequence>
<dbReference type="EMBL" id="FWEV01000211">
    <property type="protein sequence ID" value="SLM31219.1"/>
    <property type="molecule type" value="Genomic_DNA"/>
</dbReference>
<keyword evidence="2" id="KW-1185">Reference proteome</keyword>
<dbReference type="Proteomes" id="UP000191931">
    <property type="component" value="Unassembled WGS sequence"/>
</dbReference>
<organism evidence="1 2">
    <name type="scientific">Desulfamplus magnetovallimortis</name>
    <dbReference type="NCBI Taxonomy" id="1246637"/>
    <lineage>
        <taxon>Bacteria</taxon>
        <taxon>Pseudomonadati</taxon>
        <taxon>Thermodesulfobacteriota</taxon>
        <taxon>Desulfobacteria</taxon>
        <taxon>Desulfobacterales</taxon>
        <taxon>Desulfobacteraceae</taxon>
        <taxon>Desulfamplus</taxon>
    </lineage>
</organism>
<evidence type="ECO:0000313" key="1">
    <source>
        <dbReference type="EMBL" id="SLM31219.1"/>
    </source>
</evidence>
<protein>
    <submittedName>
        <fullName evidence="1">Uncharacterized protein</fullName>
    </submittedName>
</protein>
<accession>A0A1W1HFF2</accession>
<dbReference type="AlphaFoldDB" id="A0A1W1HFF2"/>
<name>A0A1W1HFF2_9BACT</name>
<proteinExistence type="predicted"/>
<evidence type="ECO:0000313" key="2">
    <source>
        <dbReference type="Proteomes" id="UP000191931"/>
    </source>
</evidence>
<reference evidence="1 2" key="1">
    <citation type="submission" date="2017-03" db="EMBL/GenBank/DDBJ databases">
        <authorList>
            <person name="Afonso C.L."/>
            <person name="Miller P.J."/>
            <person name="Scott M.A."/>
            <person name="Spackman E."/>
            <person name="Goraichik I."/>
            <person name="Dimitrov K.M."/>
            <person name="Suarez D.L."/>
            <person name="Swayne D.E."/>
        </authorList>
    </citation>
    <scope>NUCLEOTIDE SEQUENCE [LARGE SCALE GENOMIC DNA]</scope>
    <source>
        <strain evidence="1">PRJEB14757</strain>
    </source>
</reference>
<gene>
    <name evidence="1" type="ORF">MTBBW1_2890001</name>
</gene>